<dbReference type="AlphaFoldDB" id="X0U8W6"/>
<comment type="caution">
    <text evidence="1">The sequence shown here is derived from an EMBL/GenBank/DDBJ whole genome shotgun (WGS) entry which is preliminary data.</text>
</comment>
<protein>
    <submittedName>
        <fullName evidence="1">Uncharacterized protein</fullName>
    </submittedName>
</protein>
<accession>X0U8W6</accession>
<name>X0U8W6_9ZZZZ</name>
<dbReference type="EMBL" id="BARS01027876">
    <property type="protein sequence ID" value="GAG01955.1"/>
    <property type="molecule type" value="Genomic_DNA"/>
</dbReference>
<proteinExistence type="predicted"/>
<reference evidence="1" key="1">
    <citation type="journal article" date="2014" name="Front. Microbiol.">
        <title>High frequency of phylogenetically diverse reductive dehalogenase-homologous genes in deep subseafloor sedimentary metagenomes.</title>
        <authorList>
            <person name="Kawai M."/>
            <person name="Futagami T."/>
            <person name="Toyoda A."/>
            <person name="Takaki Y."/>
            <person name="Nishi S."/>
            <person name="Hori S."/>
            <person name="Arai W."/>
            <person name="Tsubouchi T."/>
            <person name="Morono Y."/>
            <person name="Uchiyama I."/>
            <person name="Ito T."/>
            <person name="Fujiyama A."/>
            <person name="Inagaki F."/>
            <person name="Takami H."/>
        </authorList>
    </citation>
    <scope>NUCLEOTIDE SEQUENCE</scope>
    <source>
        <strain evidence="1">Expedition CK06-06</strain>
    </source>
</reference>
<sequence>DIYTATLKTESVAEKNILQKTQSHSLIKKDRRSGTVVFMEIQVEPSLEEVYYIGANIQYTEYPRVIEPKGRKRTYKRRWYDEEPYPYDDEY</sequence>
<gene>
    <name evidence="1" type="ORF">S01H1_43747</name>
</gene>
<organism evidence="1">
    <name type="scientific">marine sediment metagenome</name>
    <dbReference type="NCBI Taxonomy" id="412755"/>
    <lineage>
        <taxon>unclassified sequences</taxon>
        <taxon>metagenomes</taxon>
        <taxon>ecological metagenomes</taxon>
    </lineage>
</organism>
<feature type="non-terminal residue" evidence="1">
    <location>
        <position position="1"/>
    </location>
</feature>
<evidence type="ECO:0000313" key="1">
    <source>
        <dbReference type="EMBL" id="GAG01955.1"/>
    </source>
</evidence>